<comment type="cofactor">
    <cofactor evidence="1">
        <name>Mg(2+)</name>
        <dbReference type="ChEBI" id="CHEBI:18420"/>
    </cofactor>
</comment>
<keyword evidence="2" id="KW-0378">Hydrolase</keyword>
<sequence>MGFIEDALYAQIKDHVPVLCVDILVVCAGKVLLMRRLNEPVKGHWWTPGGRVHKWERLAEAAVRKLREETGISIKESALSYQLGVVEAMYPEQGSHTPTVVFSVYLEQFPSVVMDSQNDLCLWWNGSKSDVRLHPYVTATIKLLGKGEWFDVVN</sequence>
<feature type="domain" description="Nudix hydrolase" evidence="3">
    <location>
        <begin position="13"/>
        <end position="154"/>
    </location>
</feature>
<dbReference type="PANTHER" id="PTHR43046:SF14">
    <property type="entry name" value="MUTT_NUDIX FAMILY PROTEIN"/>
    <property type="match status" value="1"/>
</dbReference>
<proteinExistence type="predicted"/>
<evidence type="ECO:0000313" key="4">
    <source>
        <dbReference type="EMBL" id="KKM95771.1"/>
    </source>
</evidence>
<reference evidence="4" key="1">
    <citation type="journal article" date="2015" name="Nature">
        <title>Complex archaea that bridge the gap between prokaryotes and eukaryotes.</title>
        <authorList>
            <person name="Spang A."/>
            <person name="Saw J.H."/>
            <person name="Jorgensen S.L."/>
            <person name="Zaremba-Niedzwiedzka K."/>
            <person name="Martijn J."/>
            <person name="Lind A.E."/>
            <person name="van Eijk R."/>
            <person name="Schleper C."/>
            <person name="Guy L."/>
            <person name="Ettema T.J."/>
        </authorList>
    </citation>
    <scope>NUCLEOTIDE SEQUENCE</scope>
</reference>
<dbReference type="SUPFAM" id="SSF55811">
    <property type="entry name" value="Nudix"/>
    <property type="match status" value="1"/>
</dbReference>
<protein>
    <recommendedName>
        <fullName evidence="3">Nudix hydrolase domain-containing protein</fullName>
    </recommendedName>
</protein>
<dbReference type="Gene3D" id="3.90.79.10">
    <property type="entry name" value="Nucleoside Triphosphate Pyrophosphohydrolase"/>
    <property type="match status" value="1"/>
</dbReference>
<organism evidence="4">
    <name type="scientific">marine sediment metagenome</name>
    <dbReference type="NCBI Taxonomy" id="412755"/>
    <lineage>
        <taxon>unclassified sequences</taxon>
        <taxon>metagenomes</taxon>
        <taxon>ecological metagenomes</taxon>
    </lineage>
</organism>
<name>A0A0F9M8W6_9ZZZZ</name>
<dbReference type="PROSITE" id="PS51462">
    <property type="entry name" value="NUDIX"/>
    <property type="match status" value="1"/>
</dbReference>
<evidence type="ECO:0000256" key="2">
    <source>
        <dbReference type="ARBA" id="ARBA00022801"/>
    </source>
</evidence>
<dbReference type="Pfam" id="PF00293">
    <property type="entry name" value="NUDIX"/>
    <property type="match status" value="1"/>
</dbReference>
<evidence type="ECO:0000256" key="1">
    <source>
        <dbReference type="ARBA" id="ARBA00001946"/>
    </source>
</evidence>
<dbReference type="EMBL" id="LAZR01005963">
    <property type="protein sequence ID" value="KKM95771.1"/>
    <property type="molecule type" value="Genomic_DNA"/>
</dbReference>
<comment type="caution">
    <text evidence="4">The sequence shown here is derived from an EMBL/GenBank/DDBJ whole genome shotgun (WGS) entry which is preliminary data.</text>
</comment>
<evidence type="ECO:0000259" key="3">
    <source>
        <dbReference type="PROSITE" id="PS51462"/>
    </source>
</evidence>
<dbReference type="InterPro" id="IPR000086">
    <property type="entry name" value="NUDIX_hydrolase_dom"/>
</dbReference>
<gene>
    <name evidence="4" type="ORF">LCGC14_1184850</name>
</gene>
<dbReference type="InterPro" id="IPR015797">
    <property type="entry name" value="NUDIX_hydrolase-like_dom_sf"/>
</dbReference>
<dbReference type="GO" id="GO:0016787">
    <property type="term" value="F:hydrolase activity"/>
    <property type="evidence" value="ECO:0007669"/>
    <property type="project" value="UniProtKB-KW"/>
</dbReference>
<dbReference type="PANTHER" id="PTHR43046">
    <property type="entry name" value="GDP-MANNOSE MANNOSYL HYDROLASE"/>
    <property type="match status" value="1"/>
</dbReference>
<accession>A0A0F9M8W6</accession>
<dbReference type="AlphaFoldDB" id="A0A0F9M8W6"/>